<dbReference type="AlphaFoldDB" id="A0A2Z7B692"/>
<accession>A0A2Z7B692</accession>
<organism evidence="2 3">
    <name type="scientific">Dorcoceras hygrometricum</name>
    <dbReference type="NCBI Taxonomy" id="472368"/>
    <lineage>
        <taxon>Eukaryota</taxon>
        <taxon>Viridiplantae</taxon>
        <taxon>Streptophyta</taxon>
        <taxon>Embryophyta</taxon>
        <taxon>Tracheophyta</taxon>
        <taxon>Spermatophyta</taxon>
        <taxon>Magnoliopsida</taxon>
        <taxon>eudicotyledons</taxon>
        <taxon>Gunneridae</taxon>
        <taxon>Pentapetalae</taxon>
        <taxon>asterids</taxon>
        <taxon>lamiids</taxon>
        <taxon>Lamiales</taxon>
        <taxon>Gesneriaceae</taxon>
        <taxon>Didymocarpoideae</taxon>
        <taxon>Trichosporeae</taxon>
        <taxon>Loxocarpinae</taxon>
        <taxon>Dorcoceras</taxon>
    </lineage>
</organism>
<protein>
    <submittedName>
        <fullName evidence="2">DELLA protein GAIP-like</fullName>
    </submittedName>
</protein>
<gene>
    <name evidence="2" type="ORF">F511_33441</name>
</gene>
<feature type="region of interest" description="Disordered" evidence="1">
    <location>
        <begin position="1"/>
        <end position="25"/>
    </location>
</feature>
<evidence type="ECO:0000313" key="3">
    <source>
        <dbReference type="Proteomes" id="UP000250235"/>
    </source>
</evidence>
<evidence type="ECO:0000313" key="2">
    <source>
        <dbReference type="EMBL" id="KZV27077.1"/>
    </source>
</evidence>
<reference evidence="2 3" key="1">
    <citation type="journal article" date="2015" name="Proc. Natl. Acad. Sci. U.S.A.">
        <title>The resurrection genome of Boea hygrometrica: A blueprint for survival of dehydration.</title>
        <authorList>
            <person name="Xiao L."/>
            <person name="Yang G."/>
            <person name="Zhang L."/>
            <person name="Yang X."/>
            <person name="Zhao S."/>
            <person name="Ji Z."/>
            <person name="Zhou Q."/>
            <person name="Hu M."/>
            <person name="Wang Y."/>
            <person name="Chen M."/>
            <person name="Xu Y."/>
            <person name="Jin H."/>
            <person name="Xiao X."/>
            <person name="Hu G."/>
            <person name="Bao F."/>
            <person name="Hu Y."/>
            <person name="Wan P."/>
            <person name="Li L."/>
            <person name="Deng X."/>
            <person name="Kuang T."/>
            <person name="Xiang C."/>
            <person name="Zhu J.K."/>
            <person name="Oliver M.J."/>
            <person name="He Y."/>
        </authorList>
    </citation>
    <scope>NUCLEOTIDE SEQUENCE [LARGE SCALE GENOMIC DNA]</scope>
    <source>
        <strain evidence="3">cv. XS01</strain>
    </source>
</reference>
<dbReference type="EMBL" id="KV010689">
    <property type="protein sequence ID" value="KZV27077.1"/>
    <property type="molecule type" value="Genomic_DNA"/>
</dbReference>
<feature type="compositionally biased region" description="Basic and acidic residues" evidence="1">
    <location>
        <begin position="1"/>
        <end position="11"/>
    </location>
</feature>
<sequence>MAGDRRSDRNNGGEGPSNNGTGLSREDVMAIVTMVATTLQGLVGPNHNQAPPPSPPTRGTKFYYESLQRSRVEDTSFIARPITTTTVALFQNFSPKVDLPVVSSASDQAITEALATNFMQNSNPSVNIFVRLMTQKFFVVNSALLDYNKEGYLLGSHNEGYLLISHNGGYLLVSIKEEYLLVSSKEEYLLVSMQTTQLLNSNKGMQLLVSTRKDAPADEQCIC</sequence>
<proteinExistence type="predicted"/>
<evidence type="ECO:0000256" key="1">
    <source>
        <dbReference type="SAM" id="MobiDB-lite"/>
    </source>
</evidence>
<name>A0A2Z7B692_9LAMI</name>
<keyword evidence="3" id="KW-1185">Reference proteome</keyword>
<dbReference type="Proteomes" id="UP000250235">
    <property type="component" value="Unassembled WGS sequence"/>
</dbReference>